<feature type="domain" description="AN1-type" evidence="7">
    <location>
        <begin position="432"/>
        <end position="479"/>
    </location>
</feature>
<accession>A0A8D8R0G4</accession>
<dbReference type="SUPFAM" id="SSF118310">
    <property type="entry name" value="AN1-like Zinc finger"/>
    <property type="match status" value="1"/>
</dbReference>
<dbReference type="Gene3D" id="4.10.1110.10">
    <property type="entry name" value="AN1-like Zinc finger"/>
    <property type="match status" value="1"/>
</dbReference>
<dbReference type="InterPro" id="IPR029071">
    <property type="entry name" value="Ubiquitin-like_domsf"/>
</dbReference>
<dbReference type="Pfam" id="PF00240">
    <property type="entry name" value="ubiquitin"/>
    <property type="match status" value="1"/>
</dbReference>
<feature type="region of interest" description="Disordered" evidence="5">
    <location>
        <begin position="204"/>
        <end position="225"/>
    </location>
</feature>
<feature type="domain" description="Ubiquitin-like" evidence="6">
    <location>
        <begin position="17"/>
        <end position="92"/>
    </location>
</feature>
<organism evidence="8">
    <name type="scientific">Cacopsylla melanoneura</name>
    <dbReference type="NCBI Taxonomy" id="428564"/>
    <lineage>
        <taxon>Eukaryota</taxon>
        <taxon>Metazoa</taxon>
        <taxon>Ecdysozoa</taxon>
        <taxon>Arthropoda</taxon>
        <taxon>Hexapoda</taxon>
        <taxon>Insecta</taxon>
        <taxon>Pterygota</taxon>
        <taxon>Neoptera</taxon>
        <taxon>Paraneoptera</taxon>
        <taxon>Hemiptera</taxon>
        <taxon>Sternorrhyncha</taxon>
        <taxon>Psylloidea</taxon>
        <taxon>Psyllidae</taxon>
        <taxon>Psyllinae</taxon>
        <taxon>Cacopsylla</taxon>
    </lineage>
</organism>
<keyword evidence="1" id="KW-0479">Metal-binding</keyword>
<dbReference type="InterPro" id="IPR019956">
    <property type="entry name" value="Ubiquitin_dom"/>
</dbReference>
<dbReference type="InterPro" id="IPR000058">
    <property type="entry name" value="Znf_AN1"/>
</dbReference>
<protein>
    <submittedName>
        <fullName evidence="8">AN1-type zinc finger protein 4</fullName>
    </submittedName>
</protein>
<evidence type="ECO:0000256" key="1">
    <source>
        <dbReference type="ARBA" id="ARBA00022723"/>
    </source>
</evidence>
<dbReference type="EMBL" id="HBUF01307743">
    <property type="protein sequence ID" value="CAG6692549.1"/>
    <property type="molecule type" value="Transcribed_RNA"/>
</dbReference>
<evidence type="ECO:0000256" key="5">
    <source>
        <dbReference type="SAM" id="MobiDB-lite"/>
    </source>
</evidence>
<dbReference type="InterPro" id="IPR000626">
    <property type="entry name" value="Ubiquitin-like_dom"/>
</dbReference>
<feature type="compositionally biased region" description="Low complexity" evidence="5">
    <location>
        <begin position="150"/>
        <end position="164"/>
    </location>
</feature>
<dbReference type="PRINTS" id="PR00348">
    <property type="entry name" value="UBIQUITIN"/>
</dbReference>
<dbReference type="PANTHER" id="PTHR46728">
    <property type="entry name" value="AN1-TYPE ZINC FINGER PROTEIN 4"/>
    <property type="match status" value="1"/>
</dbReference>
<evidence type="ECO:0000259" key="7">
    <source>
        <dbReference type="PROSITE" id="PS51039"/>
    </source>
</evidence>
<evidence type="ECO:0000256" key="3">
    <source>
        <dbReference type="ARBA" id="ARBA00022833"/>
    </source>
</evidence>
<feature type="compositionally biased region" description="Low complexity" evidence="5">
    <location>
        <begin position="402"/>
        <end position="422"/>
    </location>
</feature>
<sequence>MSHHGFKLNFAVDHELLTIFIETLTGSTFEMVVTPIDSIASIKAKIQRMEGILVSQQHLLYNMQELDDQSTVQDYGIQDGSTIKLVLSMRGGPLGTARRVLPLDDVVKEFVELERNDIEDLPPGSKLAIIVFRDDDSVNMFRVLEHTDGSFSPLSPSSTNISSNKTGDPKQGPSNSVVKSMSDNLKTKNKMEDLKFQLEALSLQKKSDNSTNNAEDSSLTSRFPPIKINQYSNSSKEQCAAIPALSQVPVLPQISTAAAMPQPSQLRPRSSPATSGKLTGEQICQILSDAGKHRSQLLSSHCTSSTINRLPQSSTSDMMDYDAWSSRGGGGGGVSGSGAGGKTGSSLALYSPGPPSRSMLNPLLSENNILAASTQTKKLPVNEYKVVTPSSTSSMYKLSPITSAASTPNTSNSSVATSSQATENTLAVKKKSTSRSRCSQCNKKLNISGTYTCRCERLFCSKHRYSEAHACTYDYKKEGKKQIAEANPLVTAPKITKF</sequence>
<dbReference type="PANTHER" id="PTHR46728:SF1">
    <property type="entry name" value="AN1-TYPE ZINC FINGER PROTEIN 4"/>
    <property type="match status" value="1"/>
</dbReference>
<dbReference type="EMBL" id="HBUF01307742">
    <property type="protein sequence ID" value="CAG6692548.1"/>
    <property type="molecule type" value="Transcribed_RNA"/>
</dbReference>
<dbReference type="SMART" id="SM00154">
    <property type="entry name" value="ZnF_AN1"/>
    <property type="match status" value="1"/>
</dbReference>
<evidence type="ECO:0000256" key="2">
    <source>
        <dbReference type="ARBA" id="ARBA00022771"/>
    </source>
</evidence>
<evidence type="ECO:0000259" key="6">
    <source>
        <dbReference type="PROSITE" id="PS50053"/>
    </source>
</evidence>
<feature type="region of interest" description="Disordered" evidence="5">
    <location>
        <begin position="402"/>
        <end position="429"/>
    </location>
</feature>
<evidence type="ECO:0000256" key="4">
    <source>
        <dbReference type="PROSITE-ProRule" id="PRU00449"/>
    </source>
</evidence>
<feature type="compositionally biased region" description="Polar residues" evidence="5">
    <location>
        <begin position="209"/>
        <end position="221"/>
    </location>
</feature>
<dbReference type="SUPFAM" id="SSF54236">
    <property type="entry name" value="Ubiquitin-like"/>
    <property type="match status" value="1"/>
</dbReference>
<feature type="compositionally biased region" description="Gly residues" evidence="5">
    <location>
        <begin position="327"/>
        <end position="343"/>
    </location>
</feature>
<feature type="region of interest" description="Disordered" evidence="5">
    <location>
        <begin position="149"/>
        <end position="188"/>
    </location>
</feature>
<keyword evidence="2 4" id="KW-0863">Zinc-finger</keyword>
<dbReference type="PROSITE" id="PS51039">
    <property type="entry name" value="ZF_AN1"/>
    <property type="match status" value="1"/>
</dbReference>
<dbReference type="InterPro" id="IPR035896">
    <property type="entry name" value="AN1-like_Znf"/>
</dbReference>
<dbReference type="AlphaFoldDB" id="A0A8D8R0G4"/>
<evidence type="ECO:0000313" key="8">
    <source>
        <dbReference type="EMBL" id="CAG6640725.1"/>
    </source>
</evidence>
<dbReference type="EMBL" id="HBUF01652678">
    <property type="protein sequence ID" value="CAG6787218.1"/>
    <property type="molecule type" value="Transcribed_RNA"/>
</dbReference>
<feature type="region of interest" description="Disordered" evidence="5">
    <location>
        <begin position="324"/>
        <end position="361"/>
    </location>
</feature>
<feature type="compositionally biased region" description="Polar residues" evidence="5">
    <location>
        <begin position="172"/>
        <end position="184"/>
    </location>
</feature>
<dbReference type="EMBL" id="HBUF01113532">
    <property type="protein sequence ID" value="CAG6640724.1"/>
    <property type="molecule type" value="Transcribed_RNA"/>
</dbReference>
<dbReference type="Gene3D" id="3.10.20.90">
    <property type="entry name" value="Phosphatidylinositol 3-kinase Catalytic Subunit, Chain A, domain 1"/>
    <property type="match status" value="1"/>
</dbReference>
<keyword evidence="3" id="KW-0862">Zinc</keyword>
<dbReference type="Pfam" id="PF01428">
    <property type="entry name" value="zf-AN1"/>
    <property type="match status" value="1"/>
</dbReference>
<dbReference type="InterPro" id="IPR053061">
    <property type="entry name" value="AN1-type_zinc_finger"/>
</dbReference>
<dbReference type="PROSITE" id="PS50053">
    <property type="entry name" value="UBIQUITIN_2"/>
    <property type="match status" value="1"/>
</dbReference>
<dbReference type="CDD" id="cd01802">
    <property type="entry name" value="Ubl_ZFAND4"/>
    <property type="match status" value="1"/>
</dbReference>
<name>A0A8D8R0G4_9HEMI</name>
<dbReference type="SMART" id="SM00213">
    <property type="entry name" value="UBQ"/>
    <property type="match status" value="1"/>
</dbReference>
<dbReference type="GO" id="GO:0008270">
    <property type="term" value="F:zinc ion binding"/>
    <property type="evidence" value="ECO:0007669"/>
    <property type="project" value="UniProtKB-KW"/>
</dbReference>
<dbReference type="EMBL" id="HBUF01113533">
    <property type="protein sequence ID" value="CAG6640725.1"/>
    <property type="molecule type" value="Transcribed_RNA"/>
</dbReference>
<proteinExistence type="predicted"/>
<reference evidence="8" key="1">
    <citation type="submission" date="2021-05" db="EMBL/GenBank/DDBJ databases">
        <authorList>
            <person name="Alioto T."/>
            <person name="Alioto T."/>
            <person name="Gomez Garrido J."/>
        </authorList>
    </citation>
    <scope>NUCLEOTIDE SEQUENCE</scope>
</reference>